<comment type="subcellular location">
    <subcellularLocation>
        <location evidence="1">Cell membrane</location>
    </subcellularLocation>
</comment>
<keyword evidence="4" id="KW-0472">Membrane</keyword>
<sequence length="300" mass="32796">MSNPSKLMKVLAVIGISSVVALTGCGKESSTASSEFIGDQVDYKIIGIDPGAGLMKSTEKALKEYDLKDWKLVEGSGAAMAAALDKAYKDKKPIIVTGWTPHWKFAKYELKYLADPKGVYGGDEQIHTIARNGLKDDHPSAHALLDRFEWSPDDMAKVMVAIQEGKKPEQAAADWIKDNGAKVDEWVKDIPKAEGKTLKLAYVAWDSEIASTNVVKQVLESKLGYKVEMLQVEAGPMWAGIAGGDADAIVAAWLPTTHKDYYDKYQGKFEDLGPNLNGTKIGLVVPSYMNIDSIEDLKKK</sequence>
<keyword evidence="3" id="KW-1003">Cell membrane</keyword>
<dbReference type="Proteomes" id="UP000450917">
    <property type="component" value="Unassembled WGS sequence"/>
</dbReference>
<dbReference type="AlphaFoldDB" id="A0A7X3CWE2"/>
<dbReference type="PANTHER" id="PTHR47737:SF1">
    <property type="entry name" value="GLYCINE BETAINE_PROLINE BETAINE TRANSPORT SYSTEM PERMEASE PROTEIN PROW"/>
    <property type="match status" value="1"/>
</dbReference>
<organism evidence="6 7">
    <name type="scientific">Paenibacillus validus</name>
    <dbReference type="NCBI Taxonomy" id="44253"/>
    <lineage>
        <taxon>Bacteria</taxon>
        <taxon>Bacillati</taxon>
        <taxon>Bacillota</taxon>
        <taxon>Bacilli</taxon>
        <taxon>Bacillales</taxon>
        <taxon>Paenibacillaceae</taxon>
        <taxon>Paenibacillus</taxon>
    </lineage>
</organism>
<evidence type="ECO:0000256" key="2">
    <source>
        <dbReference type="ARBA" id="ARBA00022448"/>
    </source>
</evidence>
<proteinExistence type="predicted"/>
<comment type="caution">
    <text evidence="6">The sequence shown here is derived from an EMBL/GenBank/DDBJ whole genome shotgun (WGS) entry which is preliminary data.</text>
</comment>
<accession>A0A7X3CWE2</accession>
<name>A0A7X3CWE2_9BACL</name>
<dbReference type="Pfam" id="PF04069">
    <property type="entry name" value="OpuAC"/>
    <property type="match status" value="2"/>
</dbReference>
<keyword evidence="7" id="KW-1185">Reference proteome</keyword>
<evidence type="ECO:0000256" key="3">
    <source>
        <dbReference type="ARBA" id="ARBA00022475"/>
    </source>
</evidence>
<dbReference type="GO" id="GO:0005275">
    <property type="term" value="F:amine transmembrane transporter activity"/>
    <property type="evidence" value="ECO:0007669"/>
    <property type="project" value="TreeGrafter"/>
</dbReference>
<evidence type="ECO:0000256" key="4">
    <source>
        <dbReference type="ARBA" id="ARBA00023136"/>
    </source>
</evidence>
<gene>
    <name evidence="6" type="ORF">GNP93_26250</name>
</gene>
<evidence type="ECO:0000313" key="7">
    <source>
        <dbReference type="Proteomes" id="UP000450917"/>
    </source>
</evidence>
<keyword evidence="2" id="KW-0813">Transport</keyword>
<dbReference type="GO" id="GO:0015226">
    <property type="term" value="F:carnitine transmembrane transporter activity"/>
    <property type="evidence" value="ECO:0007669"/>
    <property type="project" value="TreeGrafter"/>
</dbReference>
<dbReference type="Gene3D" id="3.40.190.100">
    <property type="entry name" value="Glycine betaine-binding periplasmic protein, domain 2"/>
    <property type="match status" value="1"/>
</dbReference>
<feature type="domain" description="ABC-type glycine betaine transport system substrate-binding" evidence="5">
    <location>
        <begin position="38"/>
        <end position="177"/>
    </location>
</feature>
<dbReference type="RefSeq" id="WP_155615855.1">
    <property type="nucleotide sequence ID" value="NZ_WNZX01000043.1"/>
</dbReference>
<dbReference type="SUPFAM" id="SSF53850">
    <property type="entry name" value="Periplasmic binding protein-like II"/>
    <property type="match status" value="2"/>
</dbReference>
<feature type="domain" description="ABC-type glycine betaine transport system substrate-binding" evidence="5">
    <location>
        <begin position="196"/>
        <end position="299"/>
    </location>
</feature>
<reference evidence="6 7" key="1">
    <citation type="submission" date="2019-11" db="EMBL/GenBank/DDBJ databases">
        <title>Draft genome sequences of five Paenibacillus species of dairy origin.</title>
        <authorList>
            <person name="Olajide A.M."/>
            <person name="Chen S."/>
            <person name="Lapointe G."/>
        </authorList>
    </citation>
    <scope>NUCLEOTIDE SEQUENCE [LARGE SCALE GENOMIC DNA]</scope>
    <source>
        <strain evidence="6 7">2CS3</strain>
    </source>
</reference>
<dbReference type="Gene3D" id="3.10.105.10">
    <property type="entry name" value="Dipeptide-binding Protein, Domain 3"/>
    <property type="match status" value="1"/>
</dbReference>
<evidence type="ECO:0000256" key="1">
    <source>
        <dbReference type="ARBA" id="ARBA00004236"/>
    </source>
</evidence>
<dbReference type="InterPro" id="IPR007210">
    <property type="entry name" value="ABC_Gly_betaine_transp_sub-bd"/>
</dbReference>
<dbReference type="GO" id="GO:0031460">
    <property type="term" value="P:glycine betaine transport"/>
    <property type="evidence" value="ECO:0007669"/>
    <property type="project" value="TreeGrafter"/>
</dbReference>
<dbReference type="PANTHER" id="PTHR47737">
    <property type="entry name" value="GLYCINE BETAINE/PROLINE BETAINE TRANSPORT SYSTEM PERMEASE PROTEIN PROW"/>
    <property type="match status" value="1"/>
</dbReference>
<dbReference type="PROSITE" id="PS51257">
    <property type="entry name" value="PROKAR_LIPOPROTEIN"/>
    <property type="match status" value="1"/>
</dbReference>
<dbReference type="GO" id="GO:0043190">
    <property type="term" value="C:ATP-binding cassette (ABC) transporter complex"/>
    <property type="evidence" value="ECO:0007669"/>
    <property type="project" value="InterPro"/>
</dbReference>
<evidence type="ECO:0000259" key="5">
    <source>
        <dbReference type="Pfam" id="PF04069"/>
    </source>
</evidence>
<protein>
    <submittedName>
        <fullName evidence="6">Glycine/betaine ABC transporter</fullName>
    </submittedName>
</protein>
<dbReference type="GO" id="GO:0015871">
    <property type="term" value="P:choline transport"/>
    <property type="evidence" value="ECO:0007669"/>
    <property type="project" value="TreeGrafter"/>
</dbReference>
<dbReference type="EMBL" id="WNZX01000043">
    <property type="protein sequence ID" value="MUG74079.1"/>
    <property type="molecule type" value="Genomic_DNA"/>
</dbReference>
<evidence type="ECO:0000313" key="6">
    <source>
        <dbReference type="EMBL" id="MUG74079.1"/>
    </source>
</evidence>